<proteinExistence type="predicted"/>
<evidence type="ECO:0000313" key="2">
    <source>
        <dbReference type="Ensembl" id="ENSCINP00000036019.1"/>
    </source>
</evidence>
<dbReference type="GeneID" id="100177353"/>
<keyword evidence="3" id="KW-1185">Reference proteome</keyword>
<name>H2Y284_CIOIN</name>
<sequence>MAEISSRTQVYTTGPAQPACQNSSSQKQNTNTSPLARKPATIPVERDGLTDNRKMFKRRDTPLELNIPHKKVVSNRPKVSESFMEEEEEEEEETIESNST</sequence>
<dbReference type="Ensembl" id="ENSCINT00000030740.1">
    <property type="protein sequence ID" value="ENSCINP00000036019.1"/>
    <property type="gene ID" value="ENSCING00000023421.1"/>
</dbReference>
<reference evidence="2" key="3">
    <citation type="submission" date="2025-08" db="UniProtKB">
        <authorList>
            <consortium name="Ensembl"/>
        </authorList>
    </citation>
    <scope>IDENTIFICATION</scope>
</reference>
<accession>H2Y284</accession>
<evidence type="ECO:0000313" key="3">
    <source>
        <dbReference type="Proteomes" id="UP000008144"/>
    </source>
</evidence>
<feature type="compositionally biased region" description="Polar residues" evidence="1">
    <location>
        <begin position="1"/>
        <end position="15"/>
    </location>
</feature>
<protein>
    <submittedName>
        <fullName evidence="2">Uncharacterized LOC100177353</fullName>
    </submittedName>
</protein>
<gene>
    <name evidence="2" type="primary">LOC100177353</name>
</gene>
<dbReference type="EMBL" id="EAAA01003013">
    <property type="status" value="NOT_ANNOTATED_CDS"/>
    <property type="molecule type" value="Genomic_DNA"/>
</dbReference>
<reference evidence="2" key="4">
    <citation type="submission" date="2025-09" db="UniProtKB">
        <authorList>
            <consortium name="Ensembl"/>
        </authorList>
    </citation>
    <scope>IDENTIFICATION</scope>
</reference>
<feature type="compositionally biased region" description="Low complexity" evidence="1">
    <location>
        <begin position="21"/>
        <end position="33"/>
    </location>
</feature>
<dbReference type="InParanoid" id="H2Y284"/>
<feature type="compositionally biased region" description="Acidic residues" evidence="1">
    <location>
        <begin position="83"/>
        <end position="100"/>
    </location>
</feature>
<organism evidence="2 3">
    <name type="scientific">Ciona intestinalis</name>
    <name type="common">Transparent sea squirt</name>
    <name type="synonym">Ascidia intestinalis</name>
    <dbReference type="NCBI Taxonomy" id="7719"/>
    <lineage>
        <taxon>Eukaryota</taxon>
        <taxon>Metazoa</taxon>
        <taxon>Chordata</taxon>
        <taxon>Tunicata</taxon>
        <taxon>Ascidiacea</taxon>
        <taxon>Phlebobranchia</taxon>
        <taxon>Cionidae</taxon>
        <taxon>Ciona</taxon>
    </lineage>
</organism>
<dbReference type="AlphaFoldDB" id="H2Y284"/>
<feature type="region of interest" description="Disordered" evidence="1">
    <location>
        <begin position="1"/>
        <end position="54"/>
    </location>
</feature>
<dbReference type="HOGENOM" id="CLU_2305051_0_0_1"/>
<feature type="region of interest" description="Disordered" evidence="1">
    <location>
        <begin position="71"/>
        <end position="100"/>
    </location>
</feature>
<dbReference type="Proteomes" id="UP000008144">
    <property type="component" value="Chromosome 9"/>
</dbReference>
<dbReference type="RefSeq" id="XP_002129041.3">
    <property type="nucleotide sequence ID" value="XM_002129005.5"/>
</dbReference>
<feature type="compositionally biased region" description="Basic and acidic residues" evidence="1">
    <location>
        <begin position="44"/>
        <end position="54"/>
    </location>
</feature>
<accession>A0A1W5BFA3</accession>
<reference evidence="3" key="1">
    <citation type="journal article" date="2002" name="Science">
        <title>The draft genome of Ciona intestinalis: insights into chordate and vertebrate origins.</title>
        <authorList>
            <person name="Dehal P."/>
            <person name="Satou Y."/>
            <person name="Campbell R.K."/>
            <person name="Chapman J."/>
            <person name="Degnan B."/>
            <person name="De Tomaso A."/>
            <person name="Davidson B."/>
            <person name="Di Gregorio A."/>
            <person name="Gelpke M."/>
            <person name="Goodstein D.M."/>
            <person name="Harafuji N."/>
            <person name="Hastings K.E."/>
            <person name="Ho I."/>
            <person name="Hotta K."/>
            <person name="Huang W."/>
            <person name="Kawashima T."/>
            <person name="Lemaire P."/>
            <person name="Martinez D."/>
            <person name="Meinertzhagen I.A."/>
            <person name="Necula S."/>
            <person name="Nonaka M."/>
            <person name="Putnam N."/>
            <person name="Rash S."/>
            <person name="Saiga H."/>
            <person name="Satake M."/>
            <person name="Terry A."/>
            <person name="Yamada L."/>
            <person name="Wang H.G."/>
            <person name="Awazu S."/>
            <person name="Azumi K."/>
            <person name="Boore J."/>
            <person name="Branno M."/>
            <person name="Chin-Bow S."/>
            <person name="DeSantis R."/>
            <person name="Doyle S."/>
            <person name="Francino P."/>
            <person name="Keys D.N."/>
            <person name="Haga S."/>
            <person name="Hayashi H."/>
            <person name="Hino K."/>
            <person name="Imai K.S."/>
            <person name="Inaba K."/>
            <person name="Kano S."/>
            <person name="Kobayashi K."/>
            <person name="Kobayashi M."/>
            <person name="Lee B.I."/>
            <person name="Makabe K.W."/>
            <person name="Manohar C."/>
            <person name="Matassi G."/>
            <person name="Medina M."/>
            <person name="Mochizuki Y."/>
            <person name="Mount S."/>
            <person name="Morishita T."/>
            <person name="Miura S."/>
            <person name="Nakayama A."/>
            <person name="Nishizaka S."/>
            <person name="Nomoto H."/>
            <person name="Ohta F."/>
            <person name="Oishi K."/>
            <person name="Rigoutsos I."/>
            <person name="Sano M."/>
            <person name="Sasaki A."/>
            <person name="Sasakura Y."/>
            <person name="Shoguchi E."/>
            <person name="Shin-i T."/>
            <person name="Spagnuolo A."/>
            <person name="Stainier D."/>
            <person name="Suzuki M.M."/>
            <person name="Tassy O."/>
            <person name="Takatori N."/>
            <person name="Tokuoka M."/>
            <person name="Yagi K."/>
            <person name="Yoshizaki F."/>
            <person name="Wada S."/>
            <person name="Zhang C."/>
            <person name="Hyatt P.D."/>
            <person name="Larimer F."/>
            <person name="Detter C."/>
            <person name="Doggett N."/>
            <person name="Glavina T."/>
            <person name="Hawkins T."/>
            <person name="Richardson P."/>
            <person name="Lucas S."/>
            <person name="Kohara Y."/>
            <person name="Levine M."/>
            <person name="Satoh N."/>
            <person name="Rokhsar D.S."/>
        </authorList>
    </citation>
    <scope>NUCLEOTIDE SEQUENCE [LARGE SCALE GENOMIC DNA]</scope>
</reference>
<accession>A0A1W2WDG7</accession>
<dbReference type="KEGG" id="cin:100177353"/>
<reference evidence="2" key="2">
    <citation type="journal article" date="2008" name="Genome Biol.">
        <title>Improved genome assembly and evidence-based global gene model set for the chordate Ciona intestinalis: new insight into intron and operon populations.</title>
        <authorList>
            <person name="Satou Y."/>
            <person name="Mineta K."/>
            <person name="Ogasawara M."/>
            <person name="Sasakura Y."/>
            <person name="Shoguchi E."/>
            <person name="Ueno K."/>
            <person name="Yamada L."/>
            <person name="Matsumoto J."/>
            <person name="Wasserscheid J."/>
            <person name="Dewar K."/>
            <person name="Wiley G.B."/>
            <person name="Macmil S.L."/>
            <person name="Roe B.A."/>
            <person name="Zeller R.W."/>
            <person name="Hastings K.E."/>
            <person name="Lemaire P."/>
            <person name="Lindquist E."/>
            <person name="Endo T."/>
            <person name="Hotta K."/>
            <person name="Inaba K."/>
        </authorList>
    </citation>
    <scope>NUCLEOTIDE SEQUENCE [LARGE SCALE GENOMIC DNA]</scope>
    <source>
        <strain evidence="2">wild type</strain>
    </source>
</reference>
<evidence type="ECO:0000256" key="1">
    <source>
        <dbReference type="SAM" id="MobiDB-lite"/>
    </source>
</evidence>